<comment type="caution">
    <text evidence="2">The sequence shown here is derived from an EMBL/GenBank/DDBJ whole genome shotgun (WGS) entry which is preliminary data.</text>
</comment>
<sequence>MASCSFQNRPGTEGEASEEERRKMKFCKPHWPPVISAEESKKRRGFWKSLEEESCQATPSTSKQWPPKMQTVKVSVPPCATLAVLPAPAAVTDVALKRVPRATAWRRRKRAKEDKKALKHGKATPRVVLLRDMFLQLKQRGQKQVEQREWVLMQGEGVAVHVGWPNLTDQVFQYRGKVEVMTQVQRPLTSSAWLQEVVF</sequence>
<accession>A0AA88PSQ0</accession>
<feature type="compositionally biased region" description="Polar residues" evidence="1">
    <location>
        <begin position="1"/>
        <end position="10"/>
    </location>
</feature>
<protein>
    <submittedName>
        <fullName evidence="2">Uncharacterized protein</fullName>
    </submittedName>
</protein>
<gene>
    <name evidence="2" type="ORF">Q8A67_010361</name>
</gene>
<organism evidence="2 3">
    <name type="scientific">Cirrhinus molitorella</name>
    <name type="common">mud carp</name>
    <dbReference type="NCBI Taxonomy" id="172907"/>
    <lineage>
        <taxon>Eukaryota</taxon>
        <taxon>Metazoa</taxon>
        <taxon>Chordata</taxon>
        <taxon>Craniata</taxon>
        <taxon>Vertebrata</taxon>
        <taxon>Euteleostomi</taxon>
        <taxon>Actinopterygii</taxon>
        <taxon>Neopterygii</taxon>
        <taxon>Teleostei</taxon>
        <taxon>Ostariophysi</taxon>
        <taxon>Cypriniformes</taxon>
        <taxon>Cyprinidae</taxon>
        <taxon>Labeoninae</taxon>
        <taxon>Labeonini</taxon>
        <taxon>Cirrhinus</taxon>
    </lineage>
</organism>
<name>A0AA88PSQ0_9TELE</name>
<dbReference type="EMBL" id="JAUYZG010000009">
    <property type="protein sequence ID" value="KAK2898943.1"/>
    <property type="molecule type" value="Genomic_DNA"/>
</dbReference>
<evidence type="ECO:0000256" key="1">
    <source>
        <dbReference type="SAM" id="MobiDB-lite"/>
    </source>
</evidence>
<dbReference type="AlphaFoldDB" id="A0AA88PSQ0"/>
<dbReference type="Proteomes" id="UP001187343">
    <property type="component" value="Unassembled WGS sequence"/>
</dbReference>
<reference evidence="2" key="1">
    <citation type="submission" date="2023-08" db="EMBL/GenBank/DDBJ databases">
        <title>Chromosome-level Genome Assembly of mud carp (Cirrhinus molitorella).</title>
        <authorList>
            <person name="Liu H."/>
        </authorList>
    </citation>
    <scope>NUCLEOTIDE SEQUENCE</scope>
    <source>
        <strain evidence="2">Prfri</strain>
        <tissue evidence="2">Muscle</tissue>
    </source>
</reference>
<feature type="region of interest" description="Disordered" evidence="1">
    <location>
        <begin position="1"/>
        <end position="25"/>
    </location>
</feature>
<keyword evidence="3" id="KW-1185">Reference proteome</keyword>
<proteinExistence type="predicted"/>
<evidence type="ECO:0000313" key="2">
    <source>
        <dbReference type="EMBL" id="KAK2898943.1"/>
    </source>
</evidence>
<evidence type="ECO:0000313" key="3">
    <source>
        <dbReference type="Proteomes" id="UP001187343"/>
    </source>
</evidence>